<sequence length="99" mass="9792">TVLGNGNGTGPGTAQKRIAPEPVCAPSAKKAATEAARQQQQKPAAAGGPAGAGALTPGGKAGEGATKNKDVRRWDNGFEIHDISLGPPNGKLAKAGKKV</sequence>
<dbReference type="EMBL" id="BLLF01000308">
    <property type="protein sequence ID" value="GFH10344.1"/>
    <property type="molecule type" value="Genomic_DNA"/>
</dbReference>
<evidence type="ECO:0000313" key="2">
    <source>
        <dbReference type="EMBL" id="GFH10344.1"/>
    </source>
</evidence>
<evidence type="ECO:0000256" key="1">
    <source>
        <dbReference type="SAM" id="MobiDB-lite"/>
    </source>
</evidence>
<keyword evidence="3" id="KW-1185">Reference proteome</keyword>
<keyword evidence="2" id="KW-0413">Isomerase</keyword>
<dbReference type="GO" id="GO:0016853">
    <property type="term" value="F:isomerase activity"/>
    <property type="evidence" value="ECO:0007669"/>
    <property type="project" value="UniProtKB-KW"/>
</dbReference>
<proteinExistence type="predicted"/>
<comment type="caution">
    <text evidence="2">The sequence shown here is derived from an EMBL/GenBank/DDBJ whole genome shotgun (WGS) entry which is preliminary data.</text>
</comment>
<feature type="non-terminal residue" evidence="2">
    <location>
        <position position="99"/>
    </location>
</feature>
<name>A0A699YU78_HAELA</name>
<dbReference type="Proteomes" id="UP000485058">
    <property type="component" value="Unassembled WGS sequence"/>
</dbReference>
<reference evidence="2 3" key="1">
    <citation type="submission" date="2020-02" db="EMBL/GenBank/DDBJ databases">
        <title>Draft genome sequence of Haematococcus lacustris strain NIES-144.</title>
        <authorList>
            <person name="Morimoto D."/>
            <person name="Nakagawa S."/>
            <person name="Yoshida T."/>
            <person name="Sawayama S."/>
        </authorList>
    </citation>
    <scope>NUCLEOTIDE SEQUENCE [LARGE SCALE GENOMIC DNA]</scope>
    <source>
        <strain evidence="2 3">NIES-144</strain>
    </source>
</reference>
<feature type="non-terminal residue" evidence="2">
    <location>
        <position position="1"/>
    </location>
</feature>
<feature type="compositionally biased region" description="Low complexity" evidence="1">
    <location>
        <begin position="25"/>
        <end position="58"/>
    </location>
</feature>
<organism evidence="2 3">
    <name type="scientific">Haematococcus lacustris</name>
    <name type="common">Green alga</name>
    <name type="synonym">Haematococcus pluvialis</name>
    <dbReference type="NCBI Taxonomy" id="44745"/>
    <lineage>
        <taxon>Eukaryota</taxon>
        <taxon>Viridiplantae</taxon>
        <taxon>Chlorophyta</taxon>
        <taxon>core chlorophytes</taxon>
        <taxon>Chlorophyceae</taxon>
        <taxon>CS clade</taxon>
        <taxon>Chlamydomonadales</taxon>
        <taxon>Haematococcaceae</taxon>
        <taxon>Haematococcus</taxon>
    </lineage>
</organism>
<feature type="region of interest" description="Disordered" evidence="1">
    <location>
        <begin position="1"/>
        <end position="99"/>
    </location>
</feature>
<protein>
    <submittedName>
        <fullName evidence="2">Peptidylprolyl isomerase</fullName>
    </submittedName>
</protein>
<evidence type="ECO:0000313" key="3">
    <source>
        <dbReference type="Proteomes" id="UP000485058"/>
    </source>
</evidence>
<gene>
    <name evidence="2" type="ORF">HaLaN_05639</name>
</gene>
<feature type="compositionally biased region" description="Gly residues" evidence="1">
    <location>
        <begin position="1"/>
        <end position="11"/>
    </location>
</feature>
<feature type="compositionally biased region" description="Basic and acidic residues" evidence="1">
    <location>
        <begin position="66"/>
        <end position="82"/>
    </location>
</feature>
<accession>A0A699YU78</accession>
<dbReference type="AlphaFoldDB" id="A0A699YU78"/>